<dbReference type="GO" id="GO:0004113">
    <property type="term" value="F:2',3'-cyclic-nucleotide 3'-phosphodiesterase activity"/>
    <property type="evidence" value="ECO:0007669"/>
    <property type="project" value="InterPro"/>
</dbReference>
<comment type="similarity">
    <text evidence="2">Belongs to the 2H phosphoesterase superfamily. ThpR family.</text>
</comment>
<evidence type="ECO:0000256" key="1">
    <source>
        <dbReference type="ARBA" id="ARBA00022801"/>
    </source>
</evidence>
<evidence type="ECO:0000313" key="4">
    <source>
        <dbReference type="Proteomes" id="UP000381693"/>
    </source>
</evidence>
<dbReference type="AlphaFoldDB" id="A0A5E6MAX1"/>
<comment type="caution">
    <text evidence="3">The sequence shown here is derived from an EMBL/GenBank/DDBJ whole genome shotgun (WGS) entry which is preliminary data.</text>
</comment>
<sequence length="241" mass="27001">MLRSLTLRGRGLLGKLVFSFFVAEQGASQPGTIEKMQGTMRLFFALWPSPEEQILFLEAARDFREILSGRWIARERIHLTLLFLPSVEEGQLGPLFSLVERPRLPGVVLRLDRLVFQPAGKEGLLWLAPAAASRSLEDLVEELQAGLIALGLFAGERRPFSPHITLARRVLLPRRSGVGRRRPVVLHHLPRPIDWPVREMALVCSESSPEGSRYTALASWALPVSAETNSSCFFPGKFVRE</sequence>
<dbReference type="Proteomes" id="UP000381693">
    <property type="component" value="Unassembled WGS sequence"/>
</dbReference>
<dbReference type="EC" id="3.1.4.58" evidence="2"/>
<dbReference type="NCBIfam" id="TIGR02258">
    <property type="entry name" value="2_5_ligase"/>
    <property type="match status" value="1"/>
</dbReference>
<dbReference type="InterPro" id="IPR009097">
    <property type="entry name" value="Cyclic_Pdiesterase"/>
</dbReference>
<gene>
    <name evidence="3" type="ORF">MAMC_01052</name>
</gene>
<keyword evidence="4" id="KW-1185">Reference proteome</keyword>
<dbReference type="RefSeq" id="WP_142525087.1">
    <property type="nucleotide sequence ID" value="NZ_CABFUZ020000112.1"/>
</dbReference>
<name>A0A5E6MAX1_9BACT</name>
<feature type="active site" description="Proton acceptor" evidence="2">
    <location>
        <position position="163"/>
    </location>
</feature>
<dbReference type="InterPro" id="IPR004175">
    <property type="entry name" value="RNA_CPDase"/>
</dbReference>
<accession>A0A5E6MAX1</accession>
<dbReference type="PANTHER" id="PTHR35561:SF1">
    <property type="entry name" value="RNA 2',3'-CYCLIC PHOSPHODIESTERASE"/>
    <property type="match status" value="1"/>
</dbReference>
<dbReference type="SUPFAM" id="SSF55144">
    <property type="entry name" value="LigT-like"/>
    <property type="match status" value="1"/>
</dbReference>
<organism evidence="3 4">
    <name type="scientific">Methylacidimicrobium cyclopophantes</name>
    <dbReference type="NCBI Taxonomy" id="1041766"/>
    <lineage>
        <taxon>Bacteria</taxon>
        <taxon>Pseudomonadati</taxon>
        <taxon>Verrucomicrobiota</taxon>
        <taxon>Methylacidimicrobium</taxon>
    </lineage>
</organism>
<keyword evidence="1 2" id="KW-0378">Hydrolase</keyword>
<dbReference type="OrthoDB" id="9789350at2"/>
<reference evidence="3" key="1">
    <citation type="submission" date="2019-09" db="EMBL/GenBank/DDBJ databases">
        <authorList>
            <person name="Cremers G."/>
        </authorList>
    </citation>
    <scope>NUCLEOTIDE SEQUENCE [LARGE SCALE GENOMIC DNA]</scope>
    <source>
        <strain evidence="3">3B</strain>
    </source>
</reference>
<dbReference type="GO" id="GO:0008664">
    <property type="term" value="F:RNA 2',3'-cyclic 3'-phosphodiesterase activity"/>
    <property type="evidence" value="ECO:0007669"/>
    <property type="project" value="UniProtKB-EC"/>
</dbReference>
<feature type="short sequence motif" description="HXTX 1" evidence="2">
    <location>
        <begin position="78"/>
        <end position="81"/>
    </location>
</feature>
<proteinExistence type="inferred from homology"/>
<feature type="active site" description="Proton donor" evidence="2">
    <location>
        <position position="78"/>
    </location>
</feature>
<comment type="function">
    <text evidence="2">Hydrolyzes RNA 2',3'-cyclic phosphodiester to an RNA 2'-phosphomonoester.</text>
</comment>
<dbReference type="HAMAP" id="MF_01940">
    <property type="entry name" value="RNA_CPDase"/>
    <property type="match status" value="1"/>
</dbReference>
<feature type="short sequence motif" description="HXTX 2" evidence="2">
    <location>
        <begin position="163"/>
        <end position="166"/>
    </location>
</feature>
<dbReference type="Gene3D" id="3.90.1140.10">
    <property type="entry name" value="Cyclic phosphodiesterase"/>
    <property type="match status" value="1"/>
</dbReference>
<dbReference type="EMBL" id="CABFUZ020000112">
    <property type="protein sequence ID" value="VVM06358.1"/>
    <property type="molecule type" value="Genomic_DNA"/>
</dbReference>
<comment type="catalytic activity">
    <reaction evidence="2">
        <text>a 3'-end 2',3'-cyclophospho-ribonucleotide-RNA + H2O = a 3'-end 2'-phospho-ribonucleotide-RNA + H(+)</text>
        <dbReference type="Rhea" id="RHEA:11828"/>
        <dbReference type="Rhea" id="RHEA-COMP:10464"/>
        <dbReference type="Rhea" id="RHEA-COMP:17353"/>
        <dbReference type="ChEBI" id="CHEBI:15377"/>
        <dbReference type="ChEBI" id="CHEBI:15378"/>
        <dbReference type="ChEBI" id="CHEBI:83064"/>
        <dbReference type="ChEBI" id="CHEBI:173113"/>
        <dbReference type="EC" id="3.1.4.58"/>
    </reaction>
</comment>
<protein>
    <recommendedName>
        <fullName evidence="2">RNA 2',3'-cyclic phosphodiesterase</fullName>
        <shortName evidence="2">RNA 2',3'-CPDase</shortName>
        <ecNumber evidence="2">3.1.4.58</ecNumber>
    </recommendedName>
</protein>
<dbReference type="PANTHER" id="PTHR35561">
    <property type="entry name" value="RNA 2',3'-CYCLIC PHOSPHODIESTERASE"/>
    <property type="match status" value="1"/>
</dbReference>
<evidence type="ECO:0000256" key="2">
    <source>
        <dbReference type="HAMAP-Rule" id="MF_01940"/>
    </source>
</evidence>
<evidence type="ECO:0000313" key="3">
    <source>
        <dbReference type="EMBL" id="VVM06358.1"/>
    </source>
</evidence>